<comment type="caution">
    <text evidence="2">The sequence shown here is derived from an EMBL/GenBank/DDBJ whole genome shotgun (WGS) entry which is preliminary data.</text>
</comment>
<dbReference type="AlphaFoldDB" id="K0S7Z0"/>
<sequence length="138" mass="14386">MLRTAPYPRAGTALERRADSIVECHDPRDGEPAPSVLSLSRAFVDETPRLDRILRPDAPPQAVRAGQVPRGGPVARPGRHAGGDAGGSPLGAPQNTPGLCCSVPDFAGLRPGAGANGRGFLRPGGAEETVRTTRRDVH</sequence>
<organism evidence="2 3">
    <name type="scientific">Thalassiosira oceanica</name>
    <name type="common">Marine diatom</name>
    <dbReference type="NCBI Taxonomy" id="159749"/>
    <lineage>
        <taxon>Eukaryota</taxon>
        <taxon>Sar</taxon>
        <taxon>Stramenopiles</taxon>
        <taxon>Ochrophyta</taxon>
        <taxon>Bacillariophyta</taxon>
        <taxon>Coscinodiscophyceae</taxon>
        <taxon>Thalassiosirophycidae</taxon>
        <taxon>Thalassiosirales</taxon>
        <taxon>Thalassiosiraceae</taxon>
        <taxon>Thalassiosira</taxon>
    </lineage>
</organism>
<reference evidence="2 3" key="1">
    <citation type="journal article" date="2012" name="Genome Biol.">
        <title>Genome and low-iron response of an oceanic diatom adapted to chronic iron limitation.</title>
        <authorList>
            <person name="Lommer M."/>
            <person name="Specht M."/>
            <person name="Roy A.S."/>
            <person name="Kraemer L."/>
            <person name="Andreson R."/>
            <person name="Gutowska M.A."/>
            <person name="Wolf J."/>
            <person name="Bergner S.V."/>
            <person name="Schilhabel M.B."/>
            <person name="Klostermeier U.C."/>
            <person name="Beiko R.G."/>
            <person name="Rosenstiel P."/>
            <person name="Hippler M."/>
            <person name="Laroche J."/>
        </authorList>
    </citation>
    <scope>NUCLEOTIDE SEQUENCE [LARGE SCALE GENOMIC DNA]</scope>
    <source>
        <strain evidence="2 3">CCMP1005</strain>
    </source>
</reference>
<feature type="region of interest" description="Disordered" evidence="1">
    <location>
        <begin position="114"/>
        <end position="138"/>
    </location>
</feature>
<proteinExistence type="predicted"/>
<name>K0S7Z0_THAOC</name>
<gene>
    <name evidence="2" type="ORF">THAOC_18524</name>
</gene>
<feature type="compositionally biased region" description="Basic and acidic residues" evidence="1">
    <location>
        <begin position="128"/>
        <end position="138"/>
    </location>
</feature>
<evidence type="ECO:0000256" key="1">
    <source>
        <dbReference type="SAM" id="MobiDB-lite"/>
    </source>
</evidence>
<accession>K0S7Z0</accession>
<feature type="region of interest" description="Disordered" evidence="1">
    <location>
        <begin position="55"/>
        <end position="93"/>
    </location>
</feature>
<dbReference type="Proteomes" id="UP000266841">
    <property type="component" value="Unassembled WGS sequence"/>
</dbReference>
<evidence type="ECO:0000313" key="3">
    <source>
        <dbReference type="Proteomes" id="UP000266841"/>
    </source>
</evidence>
<keyword evidence="3" id="KW-1185">Reference proteome</keyword>
<protein>
    <submittedName>
        <fullName evidence="2">Uncharacterized protein</fullName>
    </submittedName>
</protein>
<evidence type="ECO:0000313" key="2">
    <source>
        <dbReference type="EMBL" id="EJK61044.1"/>
    </source>
</evidence>
<dbReference type="EMBL" id="AGNL01020462">
    <property type="protein sequence ID" value="EJK61044.1"/>
    <property type="molecule type" value="Genomic_DNA"/>
</dbReference>